<accession>A0A2U3KAM0</accession>
<dbReference type="GO" id="GO:0045892">
    <property type="term" value="P:negative regulation of DNA-templated transcription"/>
    <property type="evidence" value="ECO:0007669"/>
    <property type="project" value="UniProtKB-ARBA"/>
</dbReference>
<dbReference type="GO" id="GO:0046872">
    <property type="term" value="F:metal ion binding"/>
    <property type="evidence" value="ECO:0007669"/>
    <property type="project" value="InterPro"/>
</dbReference>
<name>A0A2U3KAM0_9FIRM</name>
<evidence type="ECO:0008006" key="3">
    <source>
        <dbReference type="Google" id="ProtNLM"/>
    </source>
</evidence>
<dbReference type="Pfam" id="PF02583">
    <property type="entry name" value="Trns_repr_metal"/>
    <property type="match status" value="1"/>
</dbReference>
<dbReference type="InterPro" id="IPR003735">
    <property type="entry name" value="Metal_Tscrpt_repr"/>
</dbReference>
<sequence>MLEVINMDSEEKQVHSCSICQSDGENQRERTSHHDDKTIKELVTRMNRIEGQIRGIKGMIERHVYCDDVLNQISSAQSALDGASRLLLERHMKSCVKEQLQAGDENVIDEVLKTVFRMIR</sequence>
<proteinExistence type="predicted"/>
<dbReference type="Proteomes" id="UP000238916">
    <property type="component" value="Unassembled WGS sequence"/>
</dbReference>
<evidence type="ECO:0000313" key="1">
    <source>
        <dbReference type="EMBL" id="SPF36722.1"/>
    </source>
</evidence>
<protein>
    <recommendedName>
        <fullName evidence="3">Copper-sensing transcriptional repressor CsoR</fullName>
    </recommendedName>
</protein>
<gene>
    <name evidence="1" type="ORF">SBF1_1660027</name>
</gene>
<dbReference type="PANTHER" id="PTHR33677:SF3">
    <property type="entry name" value="COPPER-SENSING TRANSCRIPTIONAL REPRESSOR RICR"/>
    <property type="match status" value="1"/>
</dbReference>
<dbReference type="AlphaFoldDB" id="A0A2U3KAM0"/>
<reference evidence="2" key="1">
    <citation type="submission" date="2018-02" db="EMBL/GenBank/DDBJ databases">
        <authorList>
            <person name="Hausmann B."/>
        </authorList>
    </citation>
    <scope>NUCLEOTIDE SEQUENCE [LARGE SCALE GENOMIC DNA]</scope>
    <source>
        <strain evidence="2">Peat soil MAG SbF1</strain>
    </source>
</reference>
<organism evidence="1 2">
    <name type="scientific">Candidatus Desulfosporosinus infrequens</name>
    <dbReference type="NCBI Taxonomy" id="2043169"/>
    <lineage>
        <taxon>Bacteria</taxon>
        <taxon>Bacillati</taxon>
        <taxon>Bacillota</taxon>
        <taxon>Clostridia</taxon>
        <taxon>Eubacteriales</taxon>
        <taxon>Desulfitobacteriaceae</taxon>
        <taxon>Desulfosporosinus</taxon>
    </lineage>
</organism>
<dbReference type="EMBL" id="OMOF01000075">
    <property type="protein sequence ID" value="SPF36722.1"/>
    <property type="molecule type" value="Genomic_DNA"/>
</dbReference>
<dbReference type="InterPro" id="IPR038390">
    <property type="entry name" value="Metal_Tscrpt_repr_sf"/>
</dbReference>
<dbReference type="Gene3D" id="1.20.58.1000">
    <property type="entry name" value="Metal-sensitive repressor, helix protomer"/>
    <property type="match status" value="1"/>
</dbReference>
<evidence type="ECO:0000313" key="2">
    <source>
        <dbReference type="Proteomes" id="UP000238916"/>
    </source>
</evidence>
<dbReference type="CDD" id="cd10152">
    <property type="entry name" value="SaCsoR-like_DUF156"/>
    <property type="match status" value="1"/>
</dbReference>
<dbReference type="PANTHER" id="PTHR33677">
    <property type="entry name" value="TRANSCRIPTIONAL REPRESSOR FRMR-RELATED"/>
    <property type="match status" value="1"/>
</dbReference>
<dbReference type="GO" id="GO:0003677">
    <property type="term" value="F:DNA binding"/>
    <property type="evidence" value="ECO:0007669"/>
    <property type="project" value="InterPro"/>
</dbReference>